<comment type="function">
    <text evidence="8">Decapping scavenger enzyme that catalyzes the cleavage of a residual cap structure following the degradation of mRNAs by the 3'-&gt;5' exosome-mediated mRNA decay pathway.</text>
</comment>
<evidence type="ECO:0000256" key="1">
    <source>
        <dbReference type="ARBA" id="ARBA00004123"/>
    </source>
</evidence>
<feature type="region of interest" description="Disordered" evidence="11">
    <location>
        <begin position="1"/>
        <end position="28"/>
    </location>
</feature>
<feature type="binding site" evidence="10">
    <location>
        <begin position="268"/>
        <end position="279"/>
    </location>
    <ligand>
        <name>substrate</name>
    </ligand>
</feature>
<feature type="binding site" evidence="10">
    <location>
        <position position="209"/>
    </location>
    <ligand>
        <name>substrate</name>
    </ligand>
</feature>
<reference evidence="12 13" key="1">
    <citation type="journal article" date="2017" name="Curr. Biol.">
        <title>The Evolution of Venom by Co-option of Single-Copy Genes.</title>
        <authorList>
            <person name="Martinson E.O."/>
            <person name="Mrinalini"/>
            <person name="Kelkar Y.D."/>
            <person name="Chang C.H."/>
            <person name="Werren J.H."/>
        </authorList>
    </citation>
    <scope>NUCLEOTIDE SEQUENCE [LARGE SCALE GENOMIC DNA]</scope>
    <source>
        <strain evidence="12 13">Alberta</strain>
        <tissue evidence="12">Whole body</tissue>
    </source>
</reference>
<dbReference type="GO" id="GO:0140932">
    <property type="term" value="F:5'-(N(7)-methyl 5'-triphosphoguanosine)-[mRNA] diphosphatase activity"/>
    <property type="evidence" value="ECO:0007669"/>
    <property type="project" value="UniProtKB-EC"/>
</dbReference>
<proteinExistence type="inferred from homology"/>
<feature type="binding site" evidence="10">
    <location>
        <position position="207"/>
    </location>
    <ligand>
        <name>substrate</name>
    </ligand>
</feature>
<comment type="similarity">
    <text evidence="2 8">Belongs to the HIT family.</text>
</comment>
<dbReference type="InterPro" id="IPR036265">
    <property type="entry name" value="HIT-like_sf"/>
</dbReference>
<evidence type="ECO:0000256" key="5">
    <source>
        <dbReference type="ARBA" id="ARBA00022801"/>
    </source>
</evidence>
<dbReference type="OrthoDB" id="10264956at2759"/>
<evidence type="ECO:0000313" key="13">
    <source>
        <dbReference type="Proteomes" id="UP000215335"/>
    </source>
</evidence>
<dbReference type="PANTHER" id="PTHR12978">
    <property type="entry name" value="HISTIDINE TRIAD HIT PROTEIN MEMBER"/>
    <property type="match status" value="1"/>
</dbReference>
<dbReference type="PANTHER" id="PTHR12978:SF0">
    <property type="entry name" value="M7GPPPX DIPHOSPHATASE"/>
    <property type="match status" value="1"/>
</dbReference>
<keyword evidence="6 8" id="KW-0539">Nucleus</keyword>
<dbReference type="FunFam" id="3.30.428.10:FF:000006">
    <property type="entry name" value="m7GpppX diphosphatase"/>
    <property type="match status" value="1"/>
</dbReference>
<evidence type="ECO:0000256" key="2">
    <source>
        <dbReference type="ARBA" id="ARBA00010208"/>
    </source>
</evidence>
<dbReference type="Gene3D" id="3.30.428.10">
    <property type="entry name" value="HIT-like"/>
    <property type="match status" value="1"/>
</dbReference>
<dbReference type="AlphaFoldDB" id="A0A232EPZ2"/>
<evidence type="ECO:0000313" key="12">
    <source>
        <dbReference type="EMBL" id="OXU20459.1"/>
    </source>
</evidence>
<dbReference type="Proteomes" id="UP000215335">
    <property type="component" value="Unassembled WGS sequence"/>
</dbReference>
<feature type="compositionally biased region" description="Polar residues" evidence="11">
    <location>
        <begin position="1"/>
        <end position="14"/>
    </location>
</feature>
<dbReference type="GO" id="GO:0000340">
    <property type="term" value="F:RNA 7-methylguanosine cap binding"/>
    <property type="evidence" value="ECO:0007669"/>
    <property type="project" value="UniProtKB-UniRule"/>
</dbReference>
<feature type="active site" description="Nucleophile" evidence="9">
    <location>
        <position position="277"/>
    </location>
</feature>
<dbReference type="Gene3D" id="3.30.200.40">
    <property type="entry name" value="Scavenger mRNA decapping enzyme, N-terminal domain"/>
    <property type="match status" value="1"/>
</dbReference>
<comment type="caution">
    <text evidence="12">The sequence shown here is derived from an EMBL/GenBank/DDBJ whole genome shotgun (WGS) entry which is preliminary data.</text>
</comment>
<dbReference type="Pfam" id="PF11969">
    <property type="entry name" value="DcpS_C"/>
    <property type="match status" value="1"/>
</dbReference>
<evidence type="ECO:0000256" key="11">
    <source>
        <dbReference type="SAM" id="MobiDB-lite"/>
    </source>
</evidence>
<dbReference type="EMBL" id="NNAY01002839">
    <property type="protein sequence ID" value="OXU20459.1"/>
    <property type="molecule type" value="Genomic_DNA"/>
</dbReference>
<dbReference type="InterPro" id="IPR011145">
    <property type="entry name" value="Scavenger_mRNA_decap_enz_N"/>
</dbReference>
<dbReference type="EC" id="3.6.1.59" evidence="3 8"/>
<feature type="binding site" evidence="10">
    <location>
        <position position="187"/>
    </location>
    <ligand>
        <name>substrate</name>
    </ligand>
</feature>
<dbReference type="SUPFAM" id="SSF54197">
    <property type="entry name" value="HIT-like"/>
    <property type="match status" value="1"/>
</dbReference>
<name>A0A232EPZ2_9HYME</name>
<evidence type="ECO:0000256" key="7">
    <source>
        <dbReference type="ARBA" id="ARBA00048222"/>
    </source>
</evidence>
<comment type="catalytic activity">
    <reaction evidence="7 8">
        <text>a 5'-end (N(7)-methyl 5'-triphosphoguanosine)-ribonucleoside in mRNA + H2O = N(7)-methyl-GMP + a 5'-end diphospho-ribonucleoside in mRNA + 2 H(+)</text>
        <dbReference type="Rhea" id="RHEA:65388"/>
        <dbReference type="Rhea" id="RHEA-COMP:17165"/>
        <dbReference type="Rhea" id="RHEA-COMP:17167"/>
        <dbReference type="ChEBI" id="CHEBI:15377"/>
        <dbReference type="ChEBI" id="CHEBI:15378"/>
        <dbReference type="ChEBI" id="CHEBI:58285"/>
        <dbReference type="ChEBI" id="CHEBI:156461"/>
        <dbReference type="ChEBI" id="CHEBI:167616"/>
        <dbReference type="EC" id="3.6.1.59"/>
    </reaction>
</comment>
<keyword evidence="13" id="KW-1185">Reference proteome</keyword>
<evidence type="ECO:0000256" key="4">
    <source>
        <dbReference type="ARBA" id="ARBA00015636"/>
    </source>
</evidence>
<protein>
    <recommendedName>
        <fullName evidence="4 8">m7GpppX diphosphatase</fullName>
        <ecNumber evidence="3 8">3.6.1.59</ecNumber>
    </recommendedName>
</protein>
<evidence type="ECO:0000256" key="8">
    <source>
        <dbReference type="PIRNR" id="PIRNR028973"/>
    </source>
</evidence>
<dbReference type="SUPFAM" id="SSF102860">
    <property type="entry name" value="mRNA decapping enzyme DcpS N-terminal domain"/>
    <property type="match status" value="1"/>
</dbReference>
<comment type="subcellular location">
    <subcellularLocation>
        <location evidence="1 8">Nucleus</location>
    </subcellularLocation>
</comment>
<keyword evidence="8" id="KW-0507">mRNA processing</keyword>
<gene>
    <name evidence="12" type="ORF">TSAR_008683</name>
</gene>
<dbReference type="GO" id="GO:0000932">
    <property type="term" value="C:P-body"/>
    <property type="evidence" value="ECO:0007669"/>
    <property type="project" value="TreeGrafter"/>
</dbReference>
<evidence type="ECO:0000256" key="10">
    <source>
        <dbReference type="PIRSR" id="PIRSR028973-2"/>
    </source>
</evidence>
<dbReference type="GO" id="GO:0000290">
    <property type="term" value="P:deadenylation-dependent decapping of nuclear-transcribed mRNA"/>
    <property type="evidence" value="ECO:0007669"/>
    <property type="project" value="UniProtKB-UniRule"/>
</dbReference>
<dbReference type="Pfam" id="PF05652">
    <property type="entry name" value="DcpS"/>
    <property type="match status" value="1"/>
</dbReference>
<dbReference type="STRING" id="543379.A0A232EPZ2"/>
<organism evidence="12 13">
    <name type="scientific">Trichomalopsis sarcophagae</name>
    <dbReference type="NCBI Taxonomy" id="543379"/>
    <lineage>
        <taxon>Eukaryota</taxon>
        <taxon>Metazoa</taxon>
        <taxon>Ecdysozoa</taxon>
        <taxon>Arthropoda</taxon>
        <taxon>Hexapoda</taxon>
        <taxon>Insecta</taxon>
        <taxon>Pterygota</taxon>
        <taxon>Neoptera</taxon>
        <taxon>Endopterygota</taxon>
        <taxon>Hymenoptera</taxon>
        <taxon>Apocrita</taxon>
        <taxon>Proctotrupomorpha</taxon>
        <taxon>Chalcidoidea</taxon>
        <taxon>Pteromalidae</taxon>
        <taxon>Pteromalinae</taxon>
        <taxon>Trichomalopsis</taxon>
    </lineage>
</organism>
<dbReference type="GO" id="GO:0006397">
    <property type="term" value="P:mRNA processing"/>
    <property type="evidence" value="ECO:0007669"/>
    <property type="project" value="UniProtKB-KW"/>
</dbReference>
<feature type="binding site" evidence="10">
    <location>
        <position position="177"/>
    </location>
    <ligand>
        <name>substrate</name>
    </ligand>
</feature>
<dbReference type="InterPro" id="IPR008594">
    <property type="entry name" value="DcpS/DCS2"/>
</dbReference>
<dbReference type="GO" id="GO:0005634">
    <property type="term" value="C:nucleus"/>
    <property type="evidence" value="ECO:0007669"/>
    <property type="project" value="UniProtKB-SubCell"/>
</dbReference>
<evidence type="ECO:0000256" key="6">
    <source>
        <dbReference type="ARBA" id="ARBA00023242"/>
    </source>
</evidence>
<dbReference type="PIRSF" id="PIRSF028973">
    <property type="entry name" value="Scavenger_mRNA_decap_enz"/>
    <property type="match status" value="1"/>
</dbReference>
<evidence type="ECO:0000256" key="3">
    <source>
        <dbReference type="ARBA" id="ARBA00012520"/>
    </source>
</evidence>
<keyword evidence="5 8" id="KW-0378">Hydrolase</keyword>
<evidence type="ECO:0000256" key="9">
    <source>
        <dbReference type="PIRSR" id="PIRSR028973-1"/>
    </source>
</evidence>
<sequence>MAEQSVDGSPTSEDQSPDAKKMKLDVATTEESDAKQLEASVHEVALNLSSFQMTRVLNVNSMRKQIFVEGTFKGYESPAVVILEKKIFPEDEIFLKRGFFNEGTIIRKLFSNDVYGNYECFPTREHNGLNTTIIHPASQKHLDKFLRKELYIVNETYEIYEKVTLPYLEANQFSLQWVDNILNHKAEFDKIIFEDKDKEKGFVMLPDLKWDGQLATLSILVLARKRIRSLRELNETHLPLLKNIQEAGTDVIMKKYNLPASQLRIYLHYQPSYYHLHVHFSYLMFETPGIYCEKAHLLSTVISNIEIASDYYQKAVLSFVVKEDDPLCKKYQENGVLTVIDSPADN</sequence>
<accession>A0A232EPZ2</accession>